<dbReference type="Pfam" id="PF09441">
    <property type="entry name" value="Abp2"/>
    <property type="match status" value="1"/>
</dbReference>
<evidence type="ECO:0000313" key="2">
    <source>
        <dbReference type="EMBL" id="KAK0308115.1"/>
    </source>
</evidence>
<organism evidence="3 4">
    <name type="scientific">Friedmanniomyces endolithicus</name>
    <dbReference type="NCBI Taxonomy" id="329885"/>
    <lineage>
        <taxon>Eukaryota</taxon>
        <taxon>Fungi</taxon>
        <taxon>Dikarya</taxon>
        <taxon>Ascomycota</taxon>
        <taxon>Pezizomycotina</taxon>
        <taxon>Dothideomycetes</taxon>
        <taxon>Dothideomycetidae</taxon>
        <taxon>Mycosphaerellales</taxon>
        <taxon>Teratosphaeriaceae</taxon>
        <taxon>Friedmanniomyces</taxon>
    </lineage>
</organism>
<feature type="region of interest" description="Disordered" evidence="1">
    <location>
        <begin position="259"/>
        <end position="289"/>
    </location>
</feature>
<evidence type="ECO:0000313" key="4">
    <source>
        <dbReference type="Proteomes" id="UP001175353"/>
    </source>
</evidence>
<gene>
    <name evidence="2" type="ORF">LTR82_015689</name>
    <name evidence="3" type="ORF">LTR91_017647</name>
</gene>
<proteinExistence type="predicted"/>
<feature type="compositionally biased region" description="Low complexity" evidence="1">
    <location>
        <begin position="391"/>
        <end position="415"/>
    </location>
</feature>
<reference evidence="2" key="1">
    <citation type="submission" date="2021-12" db="EMBL/GenBank/DDBJ databases">
        <title>Black yeast isolated from Biological Soil Crust.</title>
        <authorList>
            <person name="Kurbessoian T."/>
        </authorList>
    </citation>
    <scope>NUCLEOTIDE SEQUENCE</scope>
    <source>
        <strain evidence="2">CCFEE 5208</strain>
    </source>
</reference>
<dbReference type="PANTHER" id="PTHR42048:SF1">
    <property type="entry name" value="ARS-BINDING PROTEIN 2"/>
    <property type="match status" value="1"/>
</dbReference>
<reference evidence="3" key="2">
    <citation type="submission" date="2023-06" db="EMBL/GenBank/DDBJ databases">
        <title>Black Yeasts Isolated from many extreme environments.</title>
        <authorList>
            <person name="Coleine C."/>
            <person name="Stajich J.E."/>
            <person name="Selbmann L."/>
        </authorList>
    </citation>
    <scope>NUCLEOTIDE SEQUENCE</scope>
    <source>
        <strain evidence="3">CCFEE 5200</strain>
    </source>
</reference>
<name>A0AAN6QJB7_9PEZI</name>
<protein>
    <submittedName>
        <fullName evidence="3">Uncharacterized protein</fullName>
    </submittedName>
</protein>
<dbReference type="Proteomes" id="UP001168146">
    <property type="component" value="Unassembled WGS sequence"/>
</dbReference>
<dbReference type="PANTHER" id="PTHR42048">
    <property type="entry name" value="ARS-BINDING PROTEIN 2"/>
    <property type="match status" value="1"/>
</dbReference>
<dbReference type="EMBL" id="JAUJLE010000233">
    <property type="protein sequence ID" value="KAK0966241.1"/>
    <property type="molecule type" value="Genomic_DNA"/>
</dbReference>
<dbReference type="InterPro" id="IPR018562">
    <property type="entry name" value="ARS-binding_2"/>
</dbReference>
<feature type="region of interest" description="Disordered" evidence="1">
    <location>
        <begin position="50"/>
        <end position="105"/>
    </location>
</feature>
<accession>A0AAN6QJB7</accession>
<feature type="compositionally biased region" description="Low complexity" evidence="1">
    <location>
        <begin position="16"/>
        <end position="31"/>
    </location>
</feature>
<dbReference type="AlphaFoldDB" id="A0AAN6QJB7"/>
<feature type="region of interest" description="Disordered" evidence="1">
    <location>
        <begin position="1"/>
        <end position="31"/>
    </location>
</feature>
<dbReference type="Proteomes" id="UP001175353">
    <property type="component" value="Unassembled WGS sequence"/>
</dbReference>
<evidence type="ECO:0000256" key="1">
    <source>
        <dbReference type="SAM" id="MobiDB-lite"/>
    </source>
</evidence>
<comment type="caution">
    <text evidence="3">The sequence shown here is derived from an EMBL/GenBank/DDBJ whole genome shotgun (WGS) entry which is preliminary data.</text>
</comment>
<evidence type="ECO:0000313" key="3">
    <source>
        <dbReference type="EMBL" id="KAK0966241.1"/>
    </source>
</evidence>
<keyword evidence="4" id="KW-1185">Reference proteome</keyword>
<feature type="compositionally biased region" description="Polar residues" evidence="1">
    <location>
        <begin position="449"/>
        <end position="458"/>
    </location>
</feature>
<dbReference type="EMBL" id="JASUXU010000090">
    <property type="protein sequence ID" value="KAK0308115.1"/>
    <property type="molecule type" value="Genomic_DNA"/>
</dbReference>
<sequence length="1065" mass="117143">MYRQQDASAGAGHQHSFLSASTPSSSFSQTQFPSPLFALDPSLQISPHLTQSSEQHGIPRQQTPDRRMAGQAHGSMLPPTSVSPRMHRSVPTTTVSSSSLDRSLPSKDVTAATLTDAYVSFVLYCNPHFPLSVDTEMLRANFNNSPKSGTRDFETYELFKLIRKLDAKEIKTWGQLALDLGVEAPDPNKGQSVQKVQQYTVRLKRWMHAMHIDAFFEYLLGKQHSYFTELPPLSDPYPACGRDTVLTIDDLAIRALNPSFRPKRGRRRNSQAGQDEEGVTESAGGQDSLLMSAYPGSALPDGFSDPWAIASAVTPQTFAPWARKPTETQTAVNPTAPSHLRRQFHDDARHVGTPHPMTAQPTSMVAHIDAAFGAEPKSAITPARKRPKHGPAVSSAWPSASAPGAKPRGRPPAGRNTQYGPFSTFPANPGNPRGATSAKPGPPDHMATTDAQTTTQNGPARPPLTSRQSEGSGKPGRLSLQVPQHTGGPVRLATPPPRVLVNGEANDSEARSSSYTPSVEHATQALNERVTKQRVIGNGQPENRDIPGFAYEVLKRVLTNDLLRATLVGRQQRLNGDEAKKLSDAVLERMCIPKEDTEEPRDDIARLTAASWLGLGEQLNVPLGPATSHGKRINVTRFRMDREGYEEIVSAQEDSSDDIREVFDLSWTVSMANCSGNFELKGLTFSTLVPLLDDDSHDAMLSKALFVAKQIGIPGDQALKQSMLAAAGMKQYAAGVPDTQVEWKARFEQLAQRLSQDWPEPLAFSAFVGAESVKARTHVMSITRAQARFLLILCDSSIPVFRESSNMATPKTPAFLGIPQELRDCIYDYALQAEHPETLSSVSNRACKEAQAGVWTLNFDKLPPCATYLSLLRCNQQLYREITAYLANDARRSDVAAKLDVRATYPHMLIPWPPTQAAQDLHIAVRMRSLFDPGLYTRQRPTILLQPLFEILRCYSLRGPYFARAQRLRQPLKLRTVRLTLSSAIPFENLVHVYGSPAAQLEALFRKLGELIARLARSGLLVGTVAAMEVCLEGQDTLRVPVTSNIFDEQDYVFFANAGFRWDQG</sequence>
<feature type="compositionally biased region" description="Low complexity" evidence="1">
    <location>
        <begin position="89"/>
        <end position="103"/>
    </location>
</feature>
<feature type="region of interest" description="Disordered" evidence="1">
    <location>
        <begin position="379"/>
        <end position="518"/>
    </location>
</feature>
<dbReference type="GO" id="GO:0003688">
    <property type="term" value="F:DNA replication origin binding"/>
    <property type="evidence" value="ECO:0007669"/>
    <property type="project" value="TreeGrafter"/>
</dbReference>